<keyword evidence="3 6" id="KW-0378">Hydrolase</keyword>
<organism evidence="7 8">
    <name type="scientific">secondary endosymbiont of Heteropsylla cubana</name>
    <dbReference type="NCBI Taxonomy" id="134287"/>
    <lineage>
        <taxon>Bacteria</taxon>
        <taxon>Pseudomonadati</taxon>
        <taxon>Pseudomonadota</taxon>
        <taxon>Gammaproteobacteria</taxon>
        <taxon>Enterobacterales</taxon>
        <taxon>Enterobacteriaceae</taxon>
        <taxon>aphid secondary symbionts</taxon>
    </lineage>
</organism>
<keyword evidence="2 6" id="KW-0479">Metal-binding</keyword>
<dbReference type="RefSeq" id="WP_014889048.1">
    <property type="nucleotide sequence ID" value="NC_018420.1"/>
</dbReference>
<dbReference type="OrthoDB" id="9804313at2"/>
<feature type="active site" evidence="6">
    <location>
        <position position="134"/>
    </location>
</feature>
<dbReference type="InterPro" id="IPR023635">
    <property type="entry name" value="Peptide_deformylase"/>
</dbReference>
<dbReference type="GO" id="GO:0046872">
    <property type="term" value="F:metal ion binding"/>
    <property type="evidence" value="ECO:0007669"/>
    <property type="project" value="UniProtKB-KW"/>
</dbReference>
<dbReference type="STRING" id="134287.A35E_00458"/>
<comment type="similarity">
    <text evidence="1 6">Belongs to the polypeptide deformylase family.</text>
</comment>
<evidence type="ECO:0000256" key="2">
    <source>
        <dbReference type="ARBA" id="ARBA00022723"/>
    </source>
</evidence>
<keyword evidence="5 6" id="KW-0408">Iron</keyword>
<dbReference type="PANTHER" id="PTHR10458:SF21">
    <property type="entry name" value="PEPTIDE DEFORMYLASE"/>
    <property type="match status" value="1"/>
</dbReference>
<dbReference type="InterPro" id="IPR036821">
    <property type="entry name" value="Peptide_deformylase_sf"/>
</dbReference>
<dbReference type="EMBL" id="CP003547">
    <property type="protein sequence ID" value="AFP85751.1"/>
    <property type="molecule type" value="Genomic_DNA"/>
</dbReference>
<dbReference type="PATRIC" id="fig|134287.3.peg.434"/>
<keyword evidence="8" id="KW-1185">Reference proteome</keyword>
<gene>
    <name evidence="6" type="primary">def</name>
    <name evidence="7" type="ORF">A35E_00458</name>
</gene>
<dbReference type="EC" id="3.5.1.88" evidence="6"/>
<comment type="catalytic activity">
    <reaction evidence="6">
        <text>N-terminal N-formyl-L-methionyl-[peptide] + H2O = N-terminal L-methionyl-[peptide] + formate</text>
        <dbReference type="Rhea" id="RHEA:24420"/>
        <dbReference type="Rhea" id="RHEA-COMP:10639"/>
        <dbReference type="Rhea" id="RHEA-COMP:10640"/>
        <dbReference type="ChEBI" id="CHEBI:15377"/>
        <dbReference type="ChEBI" id="CHEBI:15740"/>
        <dbReference type="ChEBI" id="CHEBI:49298"/>
        <dbReference type="ChEBI" id="CHEBI:64731"/>
        <dbReference type="EC" id="3.5.1.88"/>
    </reaction>
</comment>
<name>J3VUD7_9ENTR</name>
<dbReference type="PANTHER" id="PTHR10458">
    <property type="entry name" value="PEPTIDE DEFORMYLASE"/>
    <property type="match status" value="1"/>
</dbReference>
<dbReference type="PIRSF" id="PIRSF004749">
    <property type="entry name" value="Pep_def"/>
    <property type="match status" value="1"/>
</dbReference>
<dbReference type="Gene3D" id="3.90.45.10">
    <property type="entry name" value="Peptide deformylase"/>
    <property type="match status" value="1"/>
</dbReference>
<dbReference type="Proteomes" id="UP000003937">
    <property type="component" value="Chromosome"/>
</dbReference>
<feature type="binding site" evidence="6">
    <location>
        <position position="137"/>
    </location>
    <ligand>
        <name>Fe cation</name>
        <dbReference type="ChEBI" id="CHEBI:24875"/>
    </ligand>
</feature>
<evidence type="ECO:0000256" key="1">
    <source>
        <dbReference type="ARBA" id="ARBA00010759"/>
    </source>
</evidence>
<dbReference type="CDD" id="cd00487">
    <property type="entry name" value="Pep_deformylase"/>
    <property type="match status" value="1"/>
</dbReference>
<dbReference type="HOGENOM" id="CLU_061901_2_1_6"/>
<keyword evidence="4 6" id="KW-0648">Protein biosynthesis</keyword>
<dbReference type="GO" id="GO:0042586">
    <property type="term" value="F:peptide deformylase activity"/>
    <property type="evidence" value="ECO:0007669"/>
    <property type="project" value="UniProtKB-UniRule"/>
</dbReference>
<protein>
    <recommendedName>
        <fullName evidence="6">Peptide deformylase</fullName>
        <shortName evidence="6">PDF</shortName>
        <ecNumber evidence="6">3.5.1.88</ecNumber>
    </recommendedName>
    <alternativeName>
        <fullName evidence="6">Polypeptide deformylase</fullName>
    </alternativeName>
</protein>
<proteinExistence type="inferred from homology"/>
<evidence type="ECO:0000256" key="3">
    <source>
        <dbReference type="ARBA" id="ARBA00022801"/>
    </source>
</evidence>
<evidence type="ECO:0000256" key="4">
    <source>
        <dbReference type="ARBA" id="ARBA00022917"/>
    </source>
</evidence>
<dbReference type="SUPFAM" id="SSF56420">
    <property type="entry name" value="Peptide deformylase"/>
    <property type="match status" value="1"/>
</dbReference>
<reference evidence="7 8" key="1">
    <citation type="journal article" date="2012" name="Mol. Biol. Evol.">
        <title>Genome reduction and co-evolution between the primary and secondary bacterial symbionts of psyllids.</title>
        <authorList>
            <person name="Sloan D.B."/>
            <person name="Moran N.A."/>
        </authorList>
    </citation>
    <scope>NUCLEOTIDE SEQUENCE [LARGE SCALE GENOMIC DNA]</scope>
    <source>
        <strain evidence="7">Hcub_S</strain>
    </source>
</reference>
<evidence type="ECO:0000256" key="5">
    <source>
        <dbReference type="ARBA" id="ARBA00023004"/>
    </source>
</evidence>
<dbReference type="HAMAP" id="MF_00163">
    <property type="entry name" value="Pep_deformylase"/>
    <property type="match status" value="1"/>
</dbReference>
<feature type="binding site" evidence="6">
    <location>
        <position position="133"/>
    </location>
    <ligand>
        <name>Fe cation</name>
        <dbReference type="ChEBI" id="CHEBI:24875"/>
    </ligand>
</feature>
<dbReference type="AlphaFoldDB" id="J3VUD7"/>
<dbReference type="NCBIfam" id="TIGR00079">
    <property type="entry name" value="pept_deformyl"/>
    <property type="match status" value="1"/>
</dbReference>
<dbReference type="Pfam" id="PF01327">
    <property type="entry name" value="Pep_deformylase"/>
    <property type="match status" value="1"/>
</dbReference>
<dbReference type="NCBIfam" id="NF001159">
    <property type="entry name" value="PRK00150.1-3"/>
    <property type="match status" value="1"/>
</dbReference>
<feature type="binding site" evidence="6">
    <location>
        <position position="91"/>
    </location>
    <ligand>
        <name>Fe cation</name>
        <dbReference type="ChEBI" id="CHEBI:24875"/>
    </ligand>
</feature>
<comment type="cofactor">
    <cofactor evidence="6">
        <name>Fe(2+)</name>
        <dbReference type="ChEBI" id="CHEBI:29033"/>
    </cofactor>
    <text evidence="6">Binds 1 Fe(2+) ion.</text>
</comment>
<dbReference type="PRINTS" id="PR01576">
    <property type="entry name" value="PDEFORMYLASE"/>
</dbReference>
<accession>J3VUD7</accession>
<dbReference type="GO" id="GO:0006412">
    <property type="term" value="P:translation"/>
    <property type="evidence" value="ECO:0007669"/>
    <property type="project" value="UniProtKB-UniRule"/>
</dbReference>
<evidence type="ECO:0000256" key="6">
    <source>
        <dbReference type="HAMAP-Rule" id="MF_00163"/>
    </source>
</evidence>
<dbReference type="FunFam" id="3.90.45.10:FF:000001">
    <property type="entry name" value="Peptide deformylase"/>
    <property type="match status" value="1"/>
</dbReference>
<evidence type="ECO:0000313" key="7">
    <source>
        <dbReference type="EMBL" id="AFP85751.1"/>
    </source>
</evidence>
<sequence>MALLKILYYPDKRLRKIAKPVIKVNKAICRIVDDMFETMYSKNGIGLAATQVDIHQLIIVIDISKKQDQRLVLINPTILEYSGKISTKEGCLSIPYQYSSVSRSEKVKVKALDYYGNNFYLEANDLLAICIQHEMDHLIGKLFIDYISPLKRQRIHYKMEKLARMKLREKNNLIK</sequence>
<comment type="function">
    <text evidence="6">Removes the formyl group from the N-terminal Met of newly synthesized proteins. Requires at least a dipeptide for an efficient rate of reaction. N-terminal L-methionine is a prerequisite for activity but the enzyme has broad specificity at other positions.</text>
</comment>
<dbReference type="KEGG" id="sehc:A35E_00458"/>
<evidence type="ECO:0000313" key="8">
    <source>
        <dbReference type="Proteomes" id="UP000003937"/>
    </source>
</evidence>